<dbReference type="Pfam" id="PF02661">
    <property type="entry name" value="Fic"/>
    <property type="match status" value="1"/>
</dbReference>
<dbReference type="Proteomes" id="UP000242972">
    <property type="component" value="Unassembled WGS sequence"/>
</dbReference>
<organism evidence="2 3">
    <name type="scientific">Sulfobacillus benefaciens</name>
    <dbReference type="NCBI Taxonomy" id="453960"/>
    <lineage>
        <taxon>Bacteria</taxon>
        <taxon>Bacillati</taxon>
        <taxon>Bacillota</taxon>
        <taxon>Clostridia</taxon>
        <taxon>Eubacteriales</taxon>
        <taxon>Clostridiales Family XVII. Incertae Sedis</taxon>
        <taxon>Sulfobacillus</taxon>
    </lineage>
</organism>
<name>A0A2T2WWV0_9FIRM</name>
<dbReference type="GO" id="GO:0016301">
    <property type="term" value="F:kinase activity"/>
    <property type="evidence" value="ECO:0007669"/>
    <property type="project" value="InterPro"/>
</dbReference>
<comment type="caution">
    <text evidence="2">The sequence shown here is derived from an EMBL/GenBank/DDBJ whole genome shotgun (WGS) entry which is preliminary data.</text>
</comment>
<feature type="domain" description="Fido" evidence="1">
    <location>
        <begin position="4"/>
        <end position="123"/>
    </location>
</feature>
<sequence>MRWISVQEAILFQKQVVAETGGSIGVLDEGKLEAALLRPLQVVFGYDPFPTPALKVAALIESIITTHPFLDGNKRTAMRIGLALLEYNFPQKHIASDADIEDIAIGVANKTITLLDVVQWLEELYCCSEPSSVECDPSDIDF</sequence>
<dbReference type="InterPro" id="IPR036597">
    <property type="entry name" value="Fido-like_dom_sf"/>
</dbReference>
<accession>A0A2T2WWV0</accession>
<evidence type="ECO:0000259" key="1">
    <source>
        <dbReference type="PROSITE" id="PS51459"/>
    </source>
</evidence>
<dbReference type="AlphaFoldDB" id="A0A2T2WWV0"/>
<dbReference type="SUPFAM" id="SSF140931">
    <property type="entry name" value="Fic-like"/>
    <property type="match status" value="1"/>
</dbReference>
<proteinExistence type="predicted"/>
<dbReference type="PANTHER" id="PTHR39426:SF1">
    <property type="entry name" value="HOMOLOGY TO DEATH-ON-CURING PROTEIN OF PHAGE P1"/>
    <property type="match status" value="1"/>
</dbReference>
<dbReference type="NCBIfam" id="TIGR01550">
    <property type="entry name" value="DOC_P1"/>
    <property type="match status" value="1"/>
</dbReference>
<reference evidence="2 3" key="1">
    <citation type="journal article" date="2014" name="BMC Genomics">
        <title>Comparison of environmental and isolate Sulfobacillus genomes reveals diverse carbon, sulfur, nitrogen, and hydrogen metabolisms.</title>
        <authorList>
            <person name="Justice N.B."/>
            <person name="Norman A."/>
            <person name="Brown C.T."/>
            <person name="Singh A."/>
            <person name="Thomas B.C."/>
            <person name="Banfield J.F."/>
        </authorList>
    </citation>
    <scope>NUCLEOTIDE SEQUENCE [LARGE SCALE GENOMIC DNA]</scope>
    <source>
        <strain evidence="2">AMDSBA4</strain>
    </source>
</reference>
<dbReference type="EMBL" id="PXYW01000120">
    <property type="protein sequence ID" value="PSR26706.1"/>
    <property type="molecule type" value="Genomic_DNA"/>
</dbReference>
<evidence type="ECO:0000313" key="2">
    <source>
        <dbReference type="EMBL" id="PSR26706.1"/>
    </source>
</evidence>
<dbReference type="PANTHER" id="PTHR39426">
    <property type="entry name" value="HOMOLOGY TO DEATH-ON-CURING PROTEIN OF PHAGE P1"/>
    <property type="match status" value="1"/>
</dbReference>
<dbReference type="InterPro" id="IPR003812">
    <property type="entry name" value="Fido"/>
</dbReference>
<dbReference type="InterPro" id="IPR053737">
    <property type="entry name" value="Type_II_TA_Toxin"/>
</dbReference>
<protein>
    <submittedName>
        <fullName evidence="2">Type II toxin-antitoxin system death-on-curing family toxin</fullName>
    </submittedName>
</protein>
<dbReference type="Gene3D" id="1.20.120.1870">
    <property type="entry name" value="Fic/DOC protein, Fido domain"/>
    <property type="match status" value="1"/>
</dbReference>
<evidence type="ECO:0000313" key="3">
    <source>
        <dbReference type="Proteomes" id="UP000242972"/>
    </source>
</evidence>
<dbReference type="InterPro" id="IPR006440">
    <property type="entry name" value="Doc"/>
</dbReference>
<gene>
    <name evidence="2" type="ORF">C7B46_19800</name>
</gene>
<dbReference type="PROSITE" id="PS51459">
    <property type="entry name" value="FIDO"/>
    <property type="match status" value="1"/>
</dbReference>